<protein>
    <recommendedName>
        <fullName evidence="1">Spore protein YkvP/CgeB glycosyl transferase-like domain-containing protein</fullName>
    </recommendedName>
</protein>
<accession>A0A345PKQ3</accession>
<keyword evidence="3" id="KW-1185">Reference proteome</keyword>
<proteinExistence type="predicted"/>
<evidence type="ECO:0000313" key="3">
    <source>
        <dbReference type="Proteomes" id="UP000253908"/>
    </source>
</evidence>
<organism evidence="2 3">
    <name type="scientific">Oceanobacillus zhaokaii</name>
    <dbReference type="NCBI Taxonomy" id="2052660"/>
    <lineage>
        <taxon>Bacteria</taxon>
        <taxon>Bacillati</taxon>
        <taxon>Bacillota</taxon>
        <taxon>Bacilli</taxon>
        <taxon>Bacillales</taxon>
        <taxon>Bacillaceae</taxon>
        <taxon>Oceanobacillus</taxon>
    </lineage>
</organism>
<evidence type="ECO:0000259" key="1">
    <source>
        <dbReference type="Pfam" id="PF13524"/>
    </source>
</evidence>
<dbReference type="Proteomes" id="UP000253908">
    <property type="component" value="Chromosome"/>
</dbReference>
<dbReference type="Pfam" id="PF13524">
    <property type="entry name" value="Glyco_trans_1_2"/>
    <property type="match status" value="1"/>
</dbReference>
<reference evidence="3" key="1">
    <citation type="submission" date="2017-11" db="EMBL/GenBank/DDBJ databases">
        <authorList>
            <person name="Zhu W."/>
        </authorList>
    </citation>
    <scope>NUCLEOTIDE SEQUENCE [LARGE SCALE GENOMIC DNA]</scope>
    <source>
        <strain evidence="3">160</strain>
    </source>
</reference>
<gene>
    <name evidence="2" type="ORF">CUC15_17300</name>
</gene>
<name>A0A345PKQ3_9BACI</name>
<dbReference type="RefSeq" id="WP_114917868.1">
    <property type="nucleotide sequence ID" value="NZ_CP024848.1"/>
</dbReference>
<dbReference type="Gene3D" id="3.40.50.2000">
    <property type="entry name" value="Glycogen Phosphorylase B"/>
    <property type="match status" value="1"/>
</dbReference>
<sequence length="698" mass="81648">MFGKVKSIIENLNQSENTNSENPLAYVTREFFQLRNWNYKKRDLRVHIEERKMIIESRRNKVSYLSLFETSTNFRRGPKNKKKISLEKDTVVRVSGKTPNNIKTTVYIIEYGANGKKLKTNRIFINKETEINIHPKTKSVRVAIRISGKGEVLITNFKMIQDYISAQEPVSVQQSRFKKISDIKMACIFDEFSMESFGDNISLITFTPDNWRTVLSQNRPDLLMVESAWRGNFGSWEFQIGKYNNNNRNKKLRDLISWCKRNNIPTAFWNKEDPIHFEKFIGAASLFDYVFTTDANIIYQYKQAVGHGRVYSMQFAANPKEHNPTSINKVKKNKISFAGSYYANRHPDRRKDMDKMLDIAKEFGLEIFDRNYERNKSGDSHFMFPEKLRENIVGTLKYSEIYKAYKDYRLILNVNSVKASPTMFSRRVFEGLACGTPIVSSYSTGIKKTFSDIVVISENEQQLKTRINNLMTDDKSYRELAMRGIREIYRHHTYLHRLEYILGKMKIRYQPIDRDVTAMFSINNMAEFHKALDILEQQSYQNIKAVLIISLFEGYESLLNNYNNDNVRTYLRDYAAKYKDVSELIETNYVAVMNLEDEYGTYYLEDLVHASTYSGGDIIGKKSVSTGSNYHYAPFEYEFVDSIMKGTGLYKRDILKKVPLERILFNEEELIESLFKEHGANIYSSDQFSIKLNWEDES</sequence>
<dbReference type="OrthoDB" id="7019976at2"/>
<feature type="domain" description="Spore protein YkvP/CgeB glycosyl transferase-like" evidence="1">
    <location>
        <begin position="387"/>
        <end position="502"/>
    </location>
</feature>
<dbReference type="EMBL" id="CP024848">
    <property type="protein sequence ID" value="AXI10583.1"/>
    <property type="molecule type" value="Genomic_DNA"/>
</dbReference>
<dbReference type="InterPro" id="IPR055259">
    <property type="entry name" value="YkvP/CgeB_Glyco_trans-like"/>
</dbReference>
<dbReference type="KEGG" id="ocn:CUC15_17300"/>
<dbReference type="SUPFAM" id="SSF53756">
    <property type="entry name" value="UDP-Glycosyltransferase/glycogen phosphorylase"/>
    <property type="match status" value="1"/>
</dbReference>
<evidence type="ECO:0000313" key="2">
    <source>
        <dbReference type="EMBL" id="AXI10583.1"/>
    </source>
</evidence>
<dbReference type="AlphaFoldDB" id="A0A345PKQ3"/>